<gene>
    <name evidence="1" type="ORF">KFK09_022447</name>
</gene>
<comment type="caution">
    <text evidence="1">The sequence shown here is derived from an EMBL/GenBank/DDBJ whole genome shotgun (WGS) entry which is preliminary data.</text>
</comment>
<dbReference type="AlphaFoldDB" id="A0A8T3AJ56"/>
<evidence type="ECO:0000313" key="2">
    <source>
        <dbReference type="Proteomes" id="UP000829196"/>
    </source>
</evidence>
<name>A0A8T3AJ56_DENNO</name>
<proteinExistence type="predicted"/>
<dbReference type="EMBL" id="JAGYWB010000016">
    <property type="protein sequence ID" value="KAI0496140.1"/>
    <property type="molecule type" value="Genomic_DNA"/>
</dbReference>
<reference evidence="1" key="1">
    <citation type="journal article" date="2022" name="Front. Genet.">
        <title>Chromosome-Scale Assembly of the Dendrobium nobile Genome Provides Insights Into the Molecular Mechanism of the Biosynthesis of the Medicinal Active Ingredient of Dendrobium.</title>
        <authorList>
            <person name="Xu Q."/>
            <person name="Niu S.-C."/>
            <person name="Li K.-L."/>
            <person name="Zheng P.-J."/>
            <person name="Zhang X.-J."/>
            <person name="Jia Y."/>
            <person name="Liu Y."/>
            <person name="Niu Y.-X."/>
            <person name="Yu L.-H."/>
            <person name="Chen D.-F."/>
            <person name="Zhang G.-Q."/>
        </authorList>
    </citation>
    <scope>NUCLEOTIDE SEQUENCE</scope>
    <source>
        <tissue evidence="1">Leaf</tissue>
    </source>
</reference>
<keyword evidence="2" id="KW-1185">Reference proteome</keyword>
<sequence length="70" mass="7470">MAAASKEEEVGWTAACGRKGTAASVCRGAAVLVKGVEPHAPLLLREVLHLRLRKMETVEVPTADSKNSRD</sequence>
<protein>
    <submittedName>
        <fullName evidence="1">Uncharacterized protein</fullName>
    </submittedName>
</protein>
<organism evidence="1 2">
    <name type="scientific">Dendrobium nobile</name>
    <name type="common">Orchid</name>
    <dbReference type="NCBI Taxonomy" id="94219"/>
    <lineage>
        <taxon>Eukaryota</taxon>
        <taxon>Viridiplantae</taxon>
        <taxon>Streptophyta</taxon>
        <taxon>Embryophyta</taxon>
        <taxon>Tracheophyta</taxon>
        <taxon>Spermatophyta</taxon>
        <taxon>Magnoliopsida</taxon>
        <taxon>Liliopsida</taxon>
        <taxon>Asparagales</taxon>
        <taxon>Orchidaceae</taxon>
        <taxon>Epidendroideae</taxon>
        <taxon>Malaxideae</taxon>
        <taxon>Dendrobiinae</taxon>
        <taxon>Dendrobium</taxon>
    </lineage>
</organism>
<evidence type="ECO:0000313" key="1">
    <source>
        <dbReference type="EMBL" id="KAI0496140.1"/>
    </source>
</evidence>
<accession>A0A8T3AJ56</accession>
<dbReference type="Proteomes" id="UP000829196">
    <property type="component" value="Unassembled WGS sequence"/>
</dbReference>